<comment type="caution">
    <text evidence="6">The sequence shown here is derived from an EMBL/GenBank/DDBJ whole genome shotgun (WGS) entry which is preliminary data.</text>
</comment>
<dbReference type="PROSITE" id="PS50977">
    <property type="entry name" value="HTH_TETR_2"/>
    <property type="match status" value="1"/>
</dbReference>
<accession>A0ABV5I8V3</accession>
<feature type="domain" description="HTH tetR-type" evidence="5">
    <location>
        <begin position="16"/>
        <end position="76"/>
    </location>
</feature>
<feature type="DNA-binding region" description="H-T-H motif" evidence="4">
    <location>
        <begin position="39"/>
        <end position="58"/>
    </location>
</feature>
<evidence type="ECO:0000259" key="5">
    <source>
        <dbReference type="PROSITE" id="PS50977"/>
    </source>
</evidence>
<dbReference type="Pfam" id="PF00440">
    <property type="entry name" value="TetR_N"/>
    <property type="match status" value="1"/>
</dbReference>
<evidence type="ECO:0000256" key="1">
    <source>
        <dbReference type="ARBA" id="ARBA00023015"/>
    </source>
</evidence>
<dbReference type="Proteomes" id="UP001589647">
    <property type="component" value="Unassembled WGS sequence"/>
</dbReference>
<evidence type="ECO:0000256" key="4">
    <source>
        <dbReference type="PROSITE-ProRule" id="PRU00335"/>
    </source>
</evidence>
<keyword evidence="1" id="KW-0805">Transcription regulation</keyword>
<dbReference type="RefSeq" id="WP_189650541.1">
    <property type="nucleotide sequence ID" value="NZ_BMRC01000014.1"/>
</dbReference>
<evidence type="ECO:0000256" key="2">
    <source>
        <dbReference type="ARBA" id="ARBA00023125"/>
    </source>
</evidence>
<sequence>MSLVWSREPYAPKRHALSVEAIVRAALAVADAEGLDAVSMRRVAGEVKSGTTSLYRYLANRDELLDLMVDAVWGEGAPGPLTGDWRADLAQVARDQRASVLRHPWLAALMSSRPALGPNSLRRVEHALSAARSLTADITRATAVIGVIGDYVLGAVAKELAEGEARRRTGLSEEEWRDSISPYIREVMASGAYPQFNRRVAEADDLSFGDQFEFGLSCLLRGFAEQVR</sequence>
<keyword evidence="3" id="KW-0804">Transcription</keyword>
<dbReference type="EMBL" id="JBHMEI010000002">
    <property type="protein sequence ID" value="MFB9200455.1"/>
    <property type="molecule type" value="Genomic_DNA"/>
</dbReference>
<dbReference type="InterPro" id="IPR050109">
    <property type="entry name" value="HTH-type_TetR-like_transc_reg"/>
</dbReference>
<keyword evidence="2 4" id="KW-0238">DNA-binding</keyword>
<dbReference type="SUPFAM" id="SSF48498">
    <property type="entry name" value="Tetracyclin repressor-like, C-terminal domain"/>
    <property type="match status" value="1"/>
</dbReference>
<dbReference type="PANTHER" id="PTHR30055">
    <property type="entry name" value="HTH-TYPE TRANSCRIPTIONAL REGULATOR RUTR"/>
    <property type="match status" value="1"/>
</dbReference>
<name>A0ABV5I8V3_9ACTN</name>
<dbReference type="PANTHER" id="PTHR30055:SF151">
    <property type="entry name" value="TRANSCRIPTIONAL REGULATORY PROTEIN"/>
    <property type="match status" value="1"/>
</dbReference>
<reference evidence="6 7" key="1">
    <citation type="submission" date="2024-09" db="EMBL/GenBank/DDBJ databases">
        <authorList>
            <person name="Sun Q."/>
            <person name="Mori K."/>
        </authorList>
    </citation>
    <scope>NUCLEOTIDE SEQUENCE [LARGE SCALE GENOMIC DNA]</scope>
    <source>
        <strain evidence="6 7">CCM 3426</strain>
    </source>
</reference>
<dbReference type="Gene3D" id="1.10.10.60">
    <property type="entry name" value="Homeodomain-like"/>
    <property type="match status" value="1"/>
</dbReference>
<dbReference type="InterPro" id="IPR009057">
    <property type="entry name" value="Homeodomain-like_sf"/>
</dbReference>
<dbReference type="InterPro" id="IPR001647">
    <property type="entry name" value="HTH_TetR"/>
</dbReference>
<evidence type="ECO:0000313" key="6">
    <source>
        <dbReference type="EMBL" id="MFB9200455.1"/>
    </source>
</evidence>
<dbReference type="InterPro" id="IPR036271">
    <property type="entry name" value="Tet_transcr_reg_TetR-rel_C_sf"/>
</dbReference>
<dbReference type="InterPro" id="IPR004111">
    <property type="entry name" value="Repressor_TetR_C"/>
</dbReference>
<protein>
    <submittedName>
        <fullName evidence="6">TetR/AcrR family transcriptional regulator C-terminal domain-containing protein</fullName>
    </submittedName>
</protein>
<gene>
    <name evidence="6" type="ORF">ACFFV7_04550</name>
</gene>
<keyword evidence="7" id="KW-1185">Reference proteome</keyword>
<dbReference type="Gene3D" id="1.10.357.10">
    <property type="entry name" value="Tetracycline Repressor, domain 2"/>
    <property type="match status" value="1"/>
</dbReference>
<organism evidence="6 7">
    <name type="scientific">Nonomuraea spiralis</name>
    <dbReference type="NCBI Taxonomy" id="46182"/>
    <lineage>
        <taxon>Bacteria</taxon>
        <taxon>Bacillati</taxon>
        <taxon>Actinomycetota</taxon>
        <taxon>Actinomycetes</taxon>
        <taxon>Streptosporangiales</taxon>
        <taxon>Streptosporangiaceae</taxon>
        <taxon>Nonomuraea</taxon>
    </lineage>
</organism>
<proteinExistence type="predicted"/>
<evidence type="ECO:0000256" key="3">
    <source>
        <dbReference type="ARBA" id="ARBA00023163"/>
    </source>
</evidence>
<dbReference type="SUPFAM" id="SSF46689">
    <property type="entry name" value="Homeodomain-like"/>
    <property type="match status" value="1"/>
</dbReference>
<evidence type="ECO:0000313" key="7">
    <source>
        <dbReference type="Proteomes" id="UP001589647"/>
    </source>
</evidence>
<dbReference type="Pfam" id="PF02909">
    <property type="entry name" value="TetR_C_1"/>
    <property type="match status" value="1"/>
</dbReference>